<evidence type="ECO:0000313" key="1">
    <source>
        <dbReference type="EMBL" id="AEA13374.1"/>
    </source>
</evidence>
<dbReference type="HOGENOM" id="CLU_163114_0_0_2"/>
<dbReference type="GeneID" id="10361427"/>
<name>F2L4E2_THEU7</name>
<evidence type="ECO:0000313" key="2">
    <source>
        <dbReference type="Proteomes" id="UP000008138"/>
    </source>
</evidence>
<dbReference type="STRING" id="999630.TUZN_1914"/>
<dbReference type="Pfam" id="PF11848">
    <property type="entry name" value="DUF3368"/>
    <property type="match status" value="1"/>
</dbReference>
<dbReference type="InterPro" id="IPR021799">
    <property type="entry name" value="PIN-like_prokaryotic"/>
</dbReference>
<dbReference type="SUPFAM" id="SSF88723">
    <property type="entry name" value="PIN domain-like"/>
    <property type="match status" value="1"/>
</dbReference>
<accession>F2L4E2</accession>
<dbReference type="OrthoDB" id="27944at2157"/>
<dbReference type="PANTHER" id="PTHR39550">
    <property type="entry name" value="SLL0658 PROTEIN"/>
    <property type="match status" value="1"/>
</dbReference>
<dbReference type="KEGG" id="tuz:TUZN_1914"/>
<dbReference type="Proteomes" id="UP000008138">
    <property type="component" value="Chromosome"/>
</dbReference>
<dbReference type="PANTHER" id="PTHR39550:SF1">
    <property type="entry name" value="SLL0658 PROTEIN"/>
    <property type="match status" value="1"/>
</dbReference>
<sequence length="111" mass="12019">MSCYVLDASALFHGRDMRAFQGRLLTTRQILEELKDPRAQAALEILGVEVVDVDERRAEGLAKKAPGLSKADLSALALALETGCTLLTDDVALAKAARKLGVKVKGFYFVK</sequence>
<organism evidence="1 2">
    <name type="scientific">Thermoproteus uzoniensis (strain 768-20)</name>
    <dbReference type="NCBI Taxonomy" id="999630"/>
    <lineage>
        <taxon>Archaea</taxon>
        <taxon>Thermoproteota</taxon>
        <taxon>Thermoprotei</taxon>
        <taxon>Thermoproteales</taxon>
        <taxon>Thermoproteaceae</taxon>
        <taxon>Thermoproteus</taxon>
    </lineage>
</organism>
<dbReference type="InterPro" id="IPR029060">
    <property type="entry name" value="PIN-like_dom_sf"/>
</dbReference>
<reference key="2">
    <citation type="submission" date="2011-03" db="EMBL/GenBank/DDBJ databases">
        <title>Complete genome sequence of the thermoacidophilic crenarchaeon Thermoproteus uzoniensis 768-20.</title>
        <authorList>
            <person name="Mardanov A.V."/>
            <person name="Gumerov V.M."/>
            <person name="Beletsky A.V."/>
            <person name="Prokofeva M.I."/>
            <person name="Bonch-Osmolovskaya E.A."/>
            <person name="Ravin N.V."/>
            <person name="Skryabin K.G."/>
        </authorList>
    </citation>
    <scope>NUCLEOTIDE SEQUENCE</scope>
    <source>
        <strain>768-20</strain>
    </source>
</reference>
<dbReference type="RefSeq" id="WP_013680709.1">
    <property type="nucleotide sequence ID" value="NC_015315.1"/>
</dbReference>
<proteinExistence type="predicted"/>
<dbReference type="AlphaFoldDB" id="F2L4E2"/>
<protein>
    <submittedName>
        <fullName evidence="1">PilT protein domain protein</fullName>
    </submittedName>
</protein>
<dbReference type="eggNOG" id="arCOG00721">
    <property type="taxonomic scope" value="Archaea"/>
</dbReference>
<dbReference type="Gene3D" id="3.40.50.1010">
    <property type="entry name" value="5'-nuclease"/>
    <property type="match status" value="1"/>
</dbReference>
<reference evidence="1 2" key="1">
    <citation type="journal article" date="2011" name="J. Bacteriol.">
        <title>Complete genome sequence of the thermoacidophilic crenarchaeon Thermoproteus uzoniensis 768-20.</title>
        <authorList>
            <person name="Mardanov A.V."/>
            <person name="Gumerov V.M."/>
            <person name="Beletsky A.V."/>
            <person name="Prokofeva M.I."/>
            <person name="Bonch-Osmolovskaya E.A."/>
            <person name="Ravin N.V."/>
            <person name="Skryabin K.G."/>
        </authorList>
    </citation>
    <scope>NUCLEOTIDE SEQUENCE [LARGE SCALE GENOMIC DNA]</scope>
    <source>
        <strain evidence="1 2">768-20</strain>
    </source>
</reference>
<keyword evidence="2" id="KW-1185">Reference proteome</keyword>
<dbReference type="EMBL" id="CP002590">
    <property type="protein sequence ID" value="AEA13374.1"/>
    <property type="molecule type" value="Genomic_DNA"/>
</dbReference>
<gene>
    <name evidence="1" type="ordered locus">TUZN_1914</name>
</gene>